<evidence type="ECO:0000256" key="7">
    <source>
        <dbReference type="ARBA" id="ARBA00022833"/>
    </source>
</evidence>
<evidence type="ECO:0000256" key="4">
    <source>
        <dbReference type="ARBA" id="ARBA00012982"/>
    </source>
</evidence>
<dbReference type="SUPFAM" id="SSF55620">
    <property type="entry name" value="Tetrahydrobiopterin biosynthesis enzymes-like"/>
    <property type="match status" value="1"/>
</dbReference>
<keyword evidence="7" id="KW-0862">Zinc</keyword>
<comment type="caution">
    <text evidence="11">The sequence shown here is derived from an EMBL/GenBank/DDBJ whole genome shotgun (WGS) entry which is preliminary data.</text>
</comment>
<dbReference type="Pfam" id="PF01242">
    <property type="entry name" value="PTPS"/>
    <property type="match status" value="1"/>
</dbReference>
<evidence type="ECO:0000313" key="11">
    <source>
        <dbReference type="EMBL" id="CAE6754012.1"/>
    </source>
</evidence>
<dbReference type="RefSeq" id="WP_213042486.1">
    <property type="nucleotide sequence ID" value="NZ_CAJNBJ010000016.1"/>
</dbReference>
<evidence type="ECO:0000256" key="3">
    <source>
        <dbReference type="ARBA" id="ARBA00008900"/>
    </source>
</evidence>
<comment type="pathway">
    <text evidence="2">Purine metabolism; 7-cyano-7-deazaguanine biosynthesis.</text>
</comment>
<evidence type="ECO:0000256" key="10">
    <source>
        <dbReference type="ARBA" id="ARBA00048807"/>
    </source>
</evidence>
<evidence type="ECO:0000256" key="6">
    <source>
        <dbReference type="ARBA" id="ARBA00022723"/>
    </source>
</evidence>
<dbReference type="InterPro" id="IPR007115">
    <property type="entry name" value="6-PTP_synth/QueD"/>
</dbReference>
<dbReference type="PROSITE" id="PS00987">
    <property type="entry name" value="PTPS_1"/>
    <property type="match status" value="1"/>
</dbReference>
<evidence type="ECO:0000256" key="8">
    <source>
        <dbReference type="ARBA" id="ARBA00023239"/>
    </source>
</evidence>
<dbReference type="InterPro" id="IPR022470">
    <property type="entry name" value="PTPS_Cys_AS"/>
</dbReference>
<evidence type="ECO:0000256" key="2">
    <source>
        <dbReference type="ARBA" id="ARBA00005061"/>
    </source>
</evidence>
<comment type="similarity">
    <text evidence="3">Belongs to the PTPS family. QueD subfamily.</text>
</comment>
<proteinExistence type="inferred from homology"/>
<gene>
    <name evidence="11" type="ORF">NSPZN2_30312</name>
</gene>
<keyword evidence="8 11" id="KW-0456">Lyase</keyword>
<dbReference type="Proteomes" id="UP000675880">
    <property type="component" value="Unassembled WGS sequence"/>
</dbReference>
<dbReference type="PANTHER" id="PTHR12589">
    <property type="entry name" value="PYRUVOYL TETRAHYDROBIOPTERIN SYNTHASE"/>
    <property type="match status" value="1"/>
</dbReference>
<keyword evidence="6" id="KW-0479">Metal-binding</keyword>
<evidence type="ECO:0000256" key="9">
    <source>
        <dbReference type="ARBA" id="ARBA00031449"/>
    </source>
</evidence>
<accession>A0ABM8RI29</accession>
<name>A0ABM8RI29_9BACT</name>
<dbReference type="InterPro" id="IPR038418">
    <property type="entry name" value="6-PTP_synth/QueD_sf"/>
</dbReference>
<comment type="catalytic activity">
    <reaction evidence="10">
        <text>7,8-dihydroneopterin 3'-triphosphate + H2O = 6-carboxy-5,6,7,8-tetrahydropterin + triphosphate + acetaldehyde + 2 H(+)</text>
        <dbReference type="Rhea" id="RHEA:27966"/>
        <dbReference type="ChEBI" id="CHEBI:15343"/>
        <dbReference type="ChEBI" id="CHEBI:15377"/>
        <dbReference type="ChEBI" id="CHEBI:15378"/>
        <dbReference type="ChEBI" id="CHEBI:18036"/>
        <dbReference type="ChEBI" id="CHEBI:58462"/>
        <dbReference type="ChEBI" id="CHEBI:61032"/>
        <dbReference type="EC" id="4.1.2.50"/>
    </reaction>
</comment>
<protein>
    <recommendedName>
        <fullName evidence="5">6-carboxy-5,6,7,8-tetrahydropterin synthase</fullName>
        <ecNumber evidence="4">4.1.2.50</ecNumber>
    </recommendedName>
    <alternativeName>
        <fullName evidence="9">Queuosine biosynthesis protein QueD</fullName>
    </alternativeName>
</protein>
<dbReference type="Gene3D" id="3.30.479.10">
    <property type="entry name" value="6-pyruvoyl tetrahydropterin synthase/QueD"/>
    <property type="match status" value="1"/>
</dbReference>
<reference evidence="11 12" key="1">
    <citation type="submission" date="2021-02" db="EMBL/GenBank/DDBJ databases">
        <authorList>
            <person name="Han P."/>
        </authorList>
    </citation>
    <scope>NUCLEOTIDE SEQUENCE [LARGE SCALE GENOMIC DNA]</scope>
    <source>
        <strain evidence="11">Candidatus Nitrospira sp. ZN2</strain>
    </source>
</reference>
<dbReference type="EMBL" id="CAJNBJ010000016">
    <property type="protein sequence ID" value="CAE6754012.1"/>
    <property type="molecule type" value="Genomic_DNA"/>
</dbReference>
<dbReference type="PANTHER" id="PTHR12589:SF7">
    <property type="entry name" value="6-PYRUVOYL TETRAHYDROBIOPTERIN SYNTHASE"/>
    <property type="match status" value="1"/>
</dbReference>
<organism evidence="11 12">
    <name type="scientific">Nitrospira defluvii</name>
    <dbReference type="NCBI Taxonomy" id="330214"/>
    <lineage>
        <taxon>Bacteria</taxon>
        <taxon>Pseudomonadati</taxon>
        <taxon>Nitrospirota</taxon>
        <taxon>Nitrospiria</taxon>
        <taxon>Nitrospirales</taxon>
        <taxon>Nitrospiraceae</taxon>
        <taxon>Nitrospira</taxon>
    </lineage>
</organism>
<dbReference type="GO" id="GO:0003874">
    <property type="term" value="F:6-pyruvoyltetrahydropterin synthase activity"/>
    <property type="evidence" value="ECO:0007669"/>
    <property type="project" value="UniProtKB-EC"/>
</dbReference>
<evidence type="ECO:0000256" key="1">
    <source>
        <dbReference type="ARBA" id="ARBA00001947"/>
    </source>
</evidence>
<keyword evidence="12" id="KW-1185">Reference proteome</keyword>
<sequence length="149" mass="16891">MSQATVTRRYRFCAAHRLHTDQLSVEDNRTIFGKCNNPNGHGHNYVVFVSVRGEIDPRSHQVVDVLKLDAVVERTVVRRFDHQDLNQDPEFASQTTTGENLVLLIWNLLVNEMPAGRLVKVGVIETRDNYFEYSGSAAQTRAEDGVRHG</sequence>
<evidence type="ECO:0000313" key="12">
    <source>
        <dbReference type="Proteomes" id="UP000675880"/>
    </source>
</evidence>
<comment type="cofactor">
    <cofactor evidence="1">
        <name>Zn(2+)</name>
        <dbReference type="ChEBI" id="CHEBI:29105"/>
    </cofactor>
</comment>
<dbReference type="EC" id="4.1.2.50" evidence="4"/>
<evidence type="ECO:0000256" key="5">
    <source>
        <dbReference type="ARBA" id="ARBA00018141"/>
    </source>
</evidence>